<sequence>MAEARNQDATIYCGNLDERVKDELLFELMLQAGPVVNVHIPKDRVMGQHQGYGFIEFLTEEDADYAVKIMNQIKLFGKPIRVNKASSDKKQVSDIGAEIFVGNLDSMVDEKTLYETFSSFGVLLKAPTISRTEEGRSKGFGFVNFDNFESADAAIEAMNNQYLMNKSISVSYAFKQGGKSNEKHGDASERLLAMQAKKNVWVLLTFEVCTNKR</sequence>
<dbReference type="Proteomes" id="UP000013776">
    <property type="component" value="Unassembled WGS sequence"/>
</dbReference>
<dbReference type="GO" id="GO:0000398">
    <property type="term" value="P:mRNA splicing, via spliceosome"/>
    <property type="evidence" value="ECO:0007669"/>
    <property type="project" value="UniProtKB-ARBA"/>
</dbReference>
<dbReference type="GO" id="GO:0005730">
    <property type="term" value="C:nucleolus"/>
    <property type="evidence" value="ECO:0007669"/>
    <property type="project" value="TreeGrafter"/>
</dbReference>
<dbReference type="InterPro" id="IPR034158">
    <property type="entry name" value="SF3B4_RRM1"/>
</dbReference>
<dbReference type="GO" id="GO:0005686">
    <property type="term" value="C:U2 snRNP"/>
    <property type="evidence" value="ECO:0007669"/>
    <property type="project" value="TreeGrafter"/>
</dbReference>
<dbReference type="VEuPathDB" id="FungiDB:TAPDE_003754"/>
<dbReference type="InterPro" id="IPR012677">
    <property type="entry name" value="Nucleotide-bd_a/b_plait_sf"/>
</dbReference>
<evidence type="ECO:0000256" key="1">
    <source>
        <dbReference type="ARBA" id="ARBA00004123"/>
    </source>
</evidence>
<dbReference type="eggNOG" id="KOG0131">
    <property type="taxonomic scope" value="Eukaryota"/>
</dbReference>
<dbReference type="GO" id="GO:0071011">
    <property type="term" value="C:precatalytic spliceosome"/>
    <property type="evidence" value="ECO:0007669"/>
    <property type="project" value="TreeGrafter"/>
</dbReference>
<reference evidence="7 8" key="1">
    <citation type="journal article" date="2013" name="MBio">
        <title>Genome sequencing of the plant pathogen Taphrina deformans, the causal agent of peach leaf curl.</title>
        <authorList>
            <person name="Cisse O.H."/>
            <person name="Almeida J.M.G.C.F."/>
            <person name="Fonseca A."/>
            <person name="Kumar A.A."/>
            <person name="Salojaervi J."/>
            <person name="Overmyer K."/>
            <person name="Hauser P.M."/>
            <person name="Pagni M."/>
        </authorList>
    </citation>
    <scope>NUCLEOTIDE SEQUENCE [LARGE SCALE GENOMIC DNA]</scope>
    <source>
        <strain evidence="8">PYCC 5710 / ATCC 11124 / CBS 356.35 / IMI 108563 / JCM 9778 / NBRC 8474</strain>
    </source>
</reference>
<keyword evidence="2" id="KW-0677">Repeat</keyword>
<organism evidence="7 8">
    <name type="scientific">Taphrina deformans (strain PYCC 5710 / ATCC 11124 / CBS 356.35 / IMI 108563 / JCM 9778 / NBRC 8474)</name>
    <name type="common">Peach leaf curl fungus</name>
    <name type="synonym">Lalaria deformans</name>
    <dbReference type="NCBI Taxonomy" id="1097556"/>
    <lineage>
        <taxon>Eukaryota</taxon>
        <taxon>Fungi</taxon>
        <taxon>Dikarya</taxon>
        <taxon>Ascomycota</taxon>
        <taxon>Taphrinomycotina</taxon>
        <taxon>Taphrinomycetes</taxon>
        <taxon>Taphrinales</taxon>
        <taxon>Taphrinaceae</taxon>
        <taxon>Taphrina</taxon>
    </lineage>
</organism>
<feature type="domain" description="RRM" evidence="6">
    <location>
        <begin position="9"/>
        <end position="87"/>
    </location>
</feature>
<dbReference type="FunFam" id="3.30.70.330:FF:000895">
    <property type="entry name" value="Hsh49p"/>
    <property type="match status" value="1"/>
</dbReference>
<evidence type="ECO:0000256" key="2">
    <source>
        <dbReference type="ARBA" id="ARBA00022737"/>
    </source>
</evidence>
<proteinExistence type="predicted"/>
<name>R4XCC0_TAPDE</name>
<protein>
    <submittedName>
        <fullName evidence="7">Spliceosome-associated protein 49</fullName>
    </submittedName>
</protein>
<gene>
    <name evidence="7" type="ORF">TAPDE_003754</name>
</gene>
<accession>R4XCC0</accession>
<evidence type="ECO:0000256" key="3">
    <source>
        <dbReference type="ARBA" id="ARBA00022884"/>
    </source>
</evidence>
<keyword evidence="8" id="KW-1185">Reference proteome</keyword>
<dbReference type="SUPFAM" id="SSF54928">
    <property type="entry name" value="RNA-binding domain, RBD"/>
    <property type="match status" value="1"/>
</dbReference>
<dbReference type="InterPro" id="IPR000504">
    <property type="entry name" value="RRM_dom"/>
</dbReference>
<dbReference type="PANTHER" id="PTHR48030">
    <property type="entry name" value="SPLICING FACTOR 3B SUBUNIT 4"/>
    <property type="match status" value="1"/>
</dbReference>
<dbReference type="InterPro" id="IPR052084">
    <property type="entry name" value="SF3B4_spliceosome_assoc"/>
</dbReference>
<dbReference type="GO" id="GO:0048026">
    <property type="term" value="P:positive regulation of mRNA splicing, via spliceosome"/>
    <property type="evidence" value="ECO:0007669"/>
    <property type="project" value="TreeGrafter"/>
</dbReference>
<keyword evidence="3 5" id="KW-0694">RNA-binding</keyword>
<dbReference type="Gene3D" id="3.30.70.330">
    <property type="match status" value="2"/>
</dbReference>
<dbReference type="EMBL" id="CAHR02000155">
    <property type="protein sequence ID" value="CCG83517.1"/>
    <property type="molecule type" value="Genomic_DNA"/>
</dbReference>
<dbReference type="OrthoDB" id="10259687at2759"/>
<evidence type="ECO:0000259" key="6">
    <source>
        <dbReference type="PROSITE" id="PS50102"/>
    </source>
</evidence>
<dbReference type="CDD" id="cd12334">
    <property type="entry name" value="RRM1_SF3B4"/>
    <property type="match status" value="1"/>
</dbReference>
<dbReference type="Pfam" id="PF00076">
    <property type="entry name" value="RRM_1"/>
    <property type="match status" value="2"/>
</dbReference>
<dbReference type="GO" id="GO:0003723">
    <property type="term" value="F:RNA binding"/>
    <property type="evidence" value="ECO:0007669"/>
    <property type="project" value="UniProtKB-UniRule"/>
</dbReference>
<dbReference type="PROSITE" id="PS50102">
    <property type="entry name" value="RRM"/>
    <property type="match status" value="2"/>
</dbReference>
<evidence type="ECO:0000256" key="5">
    <source>
        <dbReference type="PROSITE-ProRule" id="PRU00176"/>
    </source>
</evidence>
<feature type="domain" description="RRM" evidence="6">
    <location>
        <begin position="97"/>
        <end position="175"/>
    </location>
</feature>
<dbReference type="STRING" id="1097556.R4XCC0"/>
<dbReference type="SMART" id="SM00360">
    <property type="entry name" value="RRM"/>
    <property type="match status" value="2"/>
</dbReference>
<dbReference type="FunFam" id="3.30.70.330:FF:000121">
    <property type="entry name" value="Splicing factor 3b subunit 4"/>
    <property type="match status" value="1"/>
</dbReference>
<dbReference type="InterPro" id="IPR035979">
    <property type="entry name" value="RBD_domain_sf"/>
</dbReference>
<dbReference type="PANTHER" id="PTHR48030:SF3">
    <property type="entry name" value="SPLICING FACTOR 3B SUBUNIT 4"/>
    <property type="match status" value="1"/>
</dbReference>
<dbReference type="AlphaFoldDB" id="R4XCC0"/>
<keyword evidence="4" id="KW-0539">Nucleus</keyword>
<comment type="caution">
    <text evidence="7">The sequence shown here is derived from an EMBL/GenBank/DDBJ whole genome shotgun (WGS) entry which is preliminary data.</text>
</comment>
<evidence type="ECO:0000313" key="8">
    <source>
        <dbReference type="Proteomes" id="UP000013776"/>
    </source>
</evidence>
<evidence type="ECO:0000313" key="7">
    <source>
        <dbReference type="EMBL" id="CCG83517.1"/>
    </source>
</evidence>
<evidence type="ECO:0000256" key="4">
    <source>
        <dbReference type="ARBA" id="ARBA00023242"/>
    </source>
</evidence>
<comment type="subcellular location">
    <subcellularLocation>
        <location evidence="1">Nucleus</location>
    </subcellularLocation>
</comment>